<proteinExistence type="predicted"/>
<feature type="signal peptide" evidence="2">
    <location>
        <begin position="1"/>
        <end position="24"/>
    </location>
</feature>
<protein>
    <submittedName>
        <fullName evidence="3">Sporulation protein</fullName>
    </submittedName>
</protein>
<sequence>MGLTVCLLLGAAAALLLLPETAAAAAGTAVELCLSTLLPSLFPYFVLTELWVLLGAAGTLGRRAGRWMGPLFHLPGAAAPALLLGAIGGYPVGAQAVGRLYDQGALTRTEAEQTLLFCNNAGPAFVLGVVGGGLFGSPGLGAVLLAIHLGSAVLLGVFLRPEGRPRNSQARSDAPPVPFQTALPLAVRQAGSSFLSVCLFVVFFSVVSALLTALVPAPTAQSSLFALALGALELAGGTVRLAALSWPGPWVFAAAAGLLGFGGLCVQMQTQAILSRFGLSGRTFRRGKLLQGLLSAALALILAPLLPLPAVCWTGGPAALPAGLPWAAGAAALVLAWIFRPHAKNTLWKSRRKSAIMGPKEVLPCCFGKR</sequence>
<feature type="transmembrane region" description="Helical" evidence="1">
    <location>
        <begin position="194"/>
        <end position="217"/>
    </location>
</feature>
<keyword evidence="1" id="KW-1133">Transmembrane helix</keyword>
<accession>A0A9D1CMR3</accession>
<evidence type="ECO:0000256" key="1">
    <source>
        <dbReference type="SAM" id="Phobius"/>
    </source>
</evidence>
<dbReference type="AlphaFoldDB" id="A0A9D1CMR3"/>
<dbReference type="Proteomes" id="UP000886874">
    <property type="component" value="Unassembled WGS sequence"/>
</dbReference>
<reference evidence="3" key="2">
    <citation type="journal article" date="2021" name="PeerJ">
        <title>Extensive microbial diversity within the chicken gut microbiome revealed by metagenomics and culture.</title>
        <authorList>
            <person name="Gilroy R."/>
            <person name="Ravi A."/>
            <person name="Getino M."/>
            <person name="Pursley I."/>
            <person name="Horton D.L."/>
            <person name="Alikhan N.F."/>
            <person name="Baker D."/>
            <person name="Gharbi K."/>
            <person name="Hall N."/>
            <person name="Watson M."/>
            <person name="Adriaenssens E.M."/>
            <person name="Foster-Nyarko E."/>
            <person name="Jarju S."/>
            <person name="Secka A."/>
            <person name="Antonio M."/>
            <person name="Oren A."/>
            <person name="Chaudhuri R.R."/>
            <person name="La Ragione R."/>
            <person name="Hildebrand F."/>
            <person name="Pallen M.J."/>
        </authorList>
    </citation>
    <scope>NUCLEOTIDE SEQUENCE</scope>
    <source>
        <strain evidence="3">ChiSjej2B20-13462</strain>
    </source>
</reference>
<feature type="transmembrane region" description="Helical" evidence="1">
    <location>
        <begin position="318"/>
        <end position="339"/>
    </location>
</feature>
<organism evidence="3 4">
    <name type="scientific">Candidatus Avoscillospira stercorigallinarum</name>
    <dbReference type="NCBI Taxonomy" id="2840708"/>
    <lineage>
        <taxon>Bacteria</taxon>
        <taxon>Bacillati</taxon>
        <taxon>Bacillota</taxon>
        <taxon>Clostridia</taxon>
        <taxon>Eubacteriales</taxon>
        <taxon>Oscillospiraceae</taxon>
        <taxon>Oscillospiraceae incertae sedis</taxon>
        <taxon>Candidatus Avoscillospira</taxon>
    </lineage>
</organism>
<feature type="chain" id="PRO_5039356731" evidence="2">
    <location>
        <begin position="25"/>
        <end position="370"/>
    </location>
</feature>
<name>A0A9D1CMR3_9FIRM</name>
<reference evidence="3" key="1">
    <citation type="submission" date="2020-10" db="EMBL/GenBank/DDBJ databases">
        <authorList>
            <person name="Gilroy R."/>
        </authorList>
    </citation>
    <scope>NUCLEOTIDE SEQUENCE</scope>
    <source>
        <strain evidence="3">ChiSjej2B20-13462</strain>
    </source>
</reference>
<feature type="transmembrane region" description="Helical" evidence="1">
    <location>
        <begin position="142"/>
        <end position="159"/>
    </location>
</feature>
<feature type="transmembrane region" description="Helical" evidence="1">
    <location>
        <begin position="72"/>
        <end position="94"/>
    </location>
</feature>
<evidence type="ECO:0000313" key="3">
    <source>
        <dbReference type="EMBL" id="HIQ68705.1"/>
    </source>
</evidence>
<keyword evidence="2" id="KW-0732">Signal</keyword>
<comment type="caution">
    <text evidence="3">The sequence shown here is derived from an EMBL/GenBank/DDBJ whole genome shotgun (WGS) entry which is preliminary data.</text>
</comment>
<evidence type="ECO:0000313" key="4">
    <source>
        <dbReference type="Proteomes" id="UP000886874"/>
    </source>
</evidence>
<feature type="transmembrane region" description="Helical" evidence="1">
    <location>
        <begin position="249"/>
        <end position="268"/>
    </location>
</feature>
<evidence type="ECO:0000256" key="2">
    <source>
        <dbReference type="SAM" id="SignalP"/>
    </source>
</evidence>
<gene>
    <name evidence="3" type="ORF">IAA67_00005</name>
</gene>
<keyword evidence="1" id="KW-0812">Transmembrane</keyword>
<feature type="transmembrane region" description="Helical" evidence="1">
    <location>
        <begin position="41"/>
        <end position="60"/>
    </location>
</feature>
<dbReference type="EMBL" id="DVFN01000001">
    <property type="protein sequence ID" value="HIQ68705.1"/>
    <property type="molecule type" value="Genomic_DNA"/>
</dbReference>
<feature type="transmembrane region" description="Helical" evidence="1">
    <location>
        <begin position="114"/>
        <end position="135"/>
    </location>
</feature>
<keyword evidence="1" id="KW-0472">Membrane</keyword>
<feature type="transmembrane region" description="Helical" evidence="1">
    <location>
        <begin position="289"/>
        <end position="306"/>
    </location>
</feature>